<evidence type="ECO:0000313" key="2">
    <source>
        <dbReference type="Proteomes" id="UP000521943"/>
    </source>
</evidence>
<dbReference type="AlphaFoldDB" id="A0A8H6HTN1"/>
<dbReference type="Proteomes" id="UP000521943">
    <property type="component" value="Unassembled WGS sequence"/>
</dbReference>
<dbReference type="EMBL" id="JACGCI010000041">
    <property type="protein sequence ID" value="KAF6753013.1"/>
    <property type="molecule type" value="Genomic_DNA"/>
</dbReference>
<evidence type="ECO:0000313" key="1">
    <source>
        <dbReference type="EMBL" id="KAF6753013.1"/>
    </source>
</evidence>
<reference evidence="1 2" key="1">
    <citation type="submission" date="2020-07" db="EMBL/GenBank/DDBJ databases">
        <title>Comparative genomics of pyrophilous fungi reveals a link between fire events and developmental genes.</title>
        <authorList>
            <consortium name="DOE Joint Genome Institute"/>
            <person name="Steindorff A.S."/>
            <person name="Carver A."/>
            <person name="Calhoun S."/>
            <person name="Stillman K."/>
            <person name="Liu H."/>
            <person name="Lipzen A."/>
            <person name="Pangilinan J."/>
            <person name="Labutti K."/>
            <person name="Bruns T.D."/>
            <person name="Grigoriev I.V."/>
        </authorList>
    </citation>
    <scope>NUCLEOTIDE SEQUENCE [LARGE SCALE GENOMIC DNA]</scope>
    <source>
        <strain evidence="1 2">CBS 144469</strain>
    </source>
</reference>
<accession>A0A8H6HTN1</accession>
<organism evidence="1 2">
    <name type="scientific">Ephemerocybe angulata</name>
    <dbReference type="NCBI Taxonomy" id="980116"/>
    <lineage>
        <taxon>Eukaryota</taxon>
        <taxon>Fungi</taxon>
        <taxon>Dikarya</taxon>
        <taxon>Basidiomycota</taxon>
        <taxon>Agaricomycotina</taxon>
        <taxon>Agaricomycetes</taxon>
        <taxon>Agaricomycetidae</taxon>
        <taxon>Agaricales</taxon>
        <taxon>Agaricineae</taxon>
        <taxon>Psathyrellaceae</taxon>
        <taxon>Ephemerocybe</taxon>
    </lineage>
</organism>
<sequence length="118" mass="13776">MLCSDHTLAVEMYRRVRCSKGYKIANRPCRYCREPTESEVHSLFLCEGFADLKNRRDSFFSRVSEISPHLTAPRITQDPIQSIHLFLDHRDLAPTFAKFVFDVVIMFPGPERRRGSKK</sequence>
<gene>
    <name evidence="1" type="ORF">DFP72DRAFT_903108</name>
</gene>
<protein>
    <recommendedName>
        <fullName evidence="3">Reverse transcriptase</fullName>
    </recommendedName>
</protein>
<name>A0A8H6HTN1_9AGAR</name>
<proteinExistence type="predicted"/>
<dbReference type="OrthoDB" id="3051324at2759"/>
<evidence type="ECO:0008006" key="3">
    <source>
        <dbReference type="Google" id="ProtNLM"/>
    </source>
</evidence>
<comment type="caution">
    <text evidence="1">The sequence shown here is derived from an EMBL/GenBank/DDBJ whole genome shotgun (WGS) entry which is preliminary data.</text>
</comment>
<keyword evidence="2" id="KW-1185">Reference proteome</keyword>